<dbReference type="InterPro" id="IPR003594">
    <property type="entry name" value="HATPase_dom"/>
</dbReference>
<dbReference type="InterPro" id="IPR004358">
    <property type="entry name" value="Sig_transdc_His_kin-like_C"/>
</dbReference>
<keyword evidence="13" id="KW-0812">Transmembrane</keyword>
<evidence type="ECO:0000313" key="17">
    <source>
        <dbReference type="EMBL" id="SHG16418.1"/>
    </source>
</evidence>
<evidence type="ECO:0000256" key="7">
    <source>
        <dbReference type="ARBA" id="ARBA00022840"/>
    </source>
</evidence>
<dbReference type="SMART" id="SM00448">
    <property type="entry name" value="REC"/>
    <property type="match status" value="1"/>
</dbReference>
<keyword evidence="18" id="KW-1185">Reference proteome</keyword>
<evidence type="ECO:0000259" key="15">
    <source>
        <dbReference type="PROSITE" id="PS50109"/>
    </source>
</evidence>
<dbReference type="GO" id="GO:0000155">
    <property type="term" value="F:phosphorelay sensor kinase activity"/>
    <property type="evidence" value="ECO:0007669"/>
    <property type="project" value="InterPro"/>
</dbReference>
<dbReference type="PRINTS" id="PR00344">
    <property type="entry name" value="BCTRLSENSOR"/>
</dbReference>
<reference evidence="18" key="1">
    <citation type="submission" date="2016-11" db="EMBL/GenBank/DDBJ databases">
        <authorList>
            <person name="Varghese N."/>
            <person name="Submissions S."/>
        </authorList>
    </citation>
    <scope>NUCLEOTIDE SEQUENCE [LARGE SCALE GENOMIC DNA]</scope>
    <source>
        <strain evidence="18">DSM 16990</strain>
    </source>
</reference>
<dbReference type="Gene3D" id="2.60.40.10">
    <property type="entry name" value="Immunoglobulins"/>
    <property type="match status" value="1"/>
</dbReference>
<dbReference type="InterPro" id="IPR018060">
    <property type="entry name" value="HTH_AraC"/>
</dbReference>
<dbReference type="PROSITE" id="PS01124">
    <property type="entry name" value="HTH_ARAC_FAMILY_2"/>
    <property type="match status" value="1"/>
</dbReference>
<dbReference type="Pfam" id="PF00072">
    <property type="entry name" value="Response_reg"/>
    <property type="match status" value="1"/>
</dbReference>
<dbReference type="SUPFAM" id="SSF63829">
    <property type="entry name" value="Calcium-dependent phosphotriesterase"/>
    <property type="match status" value="3"/>
</dbReference>
<evidence type="ECO:0000256" key="11">
    <source>
        <dbReference type="ARBA" id="ARBA00023163"/>
    </source>
</evidence>
<dbReference type="SUPFAM" id="SSF55874">
    <property type="entry name" value="ATPase domain of HSP90 chaperone/DNA topoisomerase II/histidine kinase"/>
    <property type="match status" value="1"/>
</dbReference>
<dbReference type="Pfam" id="PF07495">
    <property type="entry name" value="Y_Y_Y"/>
    <property type="match status" value="1"/>
</dbReference>
<dbReference type="Gene3D" id="3.30.565.10">
    <property type="entry name" value="Histidine kinase-like ATPase, C-terminal domain"/>
    <property type="match status" value="1"/>
</dbReference>
<dbReference type="FunFam" id="2.60.40.10:FF:000791">
    <property type="entry name" value="Two-component system sensor histidine kinase/response regulator"/>
    <property type="match status" value="1"/>
</dbReference>
<dbReference type="PROSITE" id="PS00041">
    <property type="entry name" value="HTH_ARAC_FAMILY_1"/>
    <property type="match status" value="1"/>
</dbReference>
<dbReference type="PANTHER" id="PTHR43547:SF2">
    <property type="entry name" value="HYBRID SIGNAL TRANSDUCTION HISTIDINE KINASE C"/>
    <property type="match status" value="1"/>
</dbReference>
<evidence type="ECO:0000259" key="14">
    <source>
        <dbReference type="PROSITE" id="PS01124"/>
    </source>
</evidence>
<dbReference type="RefSeq" id="WP_073233434.1">
    <property type="nucleotide sequence ID" value="NZ_FQUQ01000004.1"/>
</dbReference>
<dbReference type="Proteomes" id="UP000184287">
    <property type="component" value="Unassembled WGS sequence"/>
</dbReference>
<keyword evidence="8" id="KW-0902">Two-component regulatory system</keyword>
<evidence type="ECO:0000259" key="16">
    <source>
        <dbReference type="PROSITE" id="PS50110"/>
    </source>
</evidence>
<keyword evidence="6" id="KW-0418">Kinase</keyword>
<dbReference type="InterPro" id="IPR011006">
    <property type="entry name" value="CheY-like_superfamily"/>
</dbReference>
<evidence type="ECO:0000256" key="8">
    <source>
        <dbReference type="ARBA" id="ARBA00023012"/>
    </source>
</evidence>
<dbReference type="InterPro" id="IPR036890">
    <property type="entry name" value="HATPase_C_sf"/>
</dbReference>
<dbReference type="GO" id="GO:0003700">
    <property type="term" value="F:DNA-binding transcription factor activity"/>
    <property type="evidence" value="ECO:0007669"/>
    <property type="project" value="InterPro"/>
</dbReference>
<accession>A0A1M5HKI8</accession>
<dbReference type="SMART" id="SM00387">
    <property type="entry name" value="HATPase_c"/>
    <property type="match status" value="1"/>
</dbReference>
<dbReference type="SMART" id="SM00342">
    <property type="entry name" value="HTH_ARAC"/>
    <property type="match status" value="1"/>
</dbReference>
<evidence type="ECO:0000256" key="10">
    <source>
        <dbReference type="ARBA" id="ARBA00023125"/>
    </source>
</evidence>
<dbReference type="InterPro" id="IPR005467">
    <property type="entry name" value="His_kinase_dom"/>
</dbReference>
<dbReference type="InterPro" id="IPR011123">
    <property type="entry name" value="Y_Y_Y"/>
</dbReference>
<dbReference type="Pfam" id="PF02518">
    <property type="entry name" value="HATPase_c"/>
    <property type="match status" value="1"/>
</dbReference>
<dbReference type="SUPFAM" id="SSF46689">
    <property type="entry name" value="Homeodomain-like"/>
    <property type="match status" value="1"/>
</dbReference>
<feature type="domain" description="Response regulatory" evidence="16">
    <location>
        <begin position="1108"/>
        <end position="1223"/>
    </location>
</feature>
<feature type="domain" description="Histidine kinase" evidence="15">
    <location>
        <begin position="847"/>
        <end position="1068"/>
    </location>
</feature>
<dbReference type="EC" id="2.7.13.3" evidence="2"/>
<evidence type="ECO:0000256" key="9">
    <source>
        <dbReference type="ARBA" id="ARBA00023015"/>
    </source>
</evidence>
<feature type="modified residue" description="4-aspartylphosphate" evidence="12">
    <location>
        <position position="1156"/>
    </location>
</feature>
<evidence type="ECO:0000313" key="18">
    <source>
        <dbReference type="Proteomes" id="UP000184287"/>
    </source>
</evidence>
<dbReference type="InterPro" id="IPR013783">
    <property type="entry name" value="Ig-like_fold"/>
</dbReference>
<dbReference type="EMBL" id="FQUQ01000004">
    <property type="protein sequence ID" value="SHG16418.1"/>
    <property type="molecule type" value="Genomic_DNA"/>
</dbReference>
<dbReference type="InterPro" id="IPR018062">
    <property type="entry name" value="HTH_AraC-typ_CS"/>
</dbReference>
<dbReference type="OrthoDB" id="9809670at2"/>
<dbReference type="InterPro" id="IPR015943">
    <property type="entry name" value="WD40/YVTN_repeat-like_dom_sf"/>
</dbReference>
<dbReference type="PANTHER" id="PTHR43547">
    <property type="entry name" value="TWO-COMPONENT HISTIDINE KINASE"/>
    <property type="match status" value="1"/>
</dbReference>
<dbReference type="FunFam" id="1.10.287.130:FF:000045">
    <property type="entry name" value="Two-component system sensor histidine kinase/response regulator"/>
    <property type="match status" value="1"/>
</dbReference>
<proteinExistence type="predicted"/>
<dbReference type="InterPro" id="IPR011110">
    <property type="entry name" value="Reg_prop"/>
</dbReference>
<dbReference type="SUPFAM" id="SSF47384">
    <property type="entry name" value="Homodimeric domain of signal transducing histidine kinase"/>
    <property type="match status" value="1"/>
</dbReference>
<evidence type="ECO:0000256" key="1">
    <source>
        <dbReference type="ARBA" id="ARBA00000085"/>
    </source>
</evidence>
<evidence type="ECO:0000256" key="2">
    <source>
        <dbReference type="ARBA" id="ARBA00012438"/>
    </source>
</evidence>
<keyword evidence="10" id="KW-0238">DNA-binding</keyword>
<dbReference type="PROSITE" id="PS50109">
    <property type="entry name" value="HIS_KIN"/>
    <property type="match status" value="1"/>
</dbReference>
<dbReference type="FunFam" id="3.30.565.10:FF:000037">
    <property type="entry name" value="Hybrid sensor histidine kinase/response regulator"/>
    <property type="match status" value="1"/>
</dbReference>
<dbReference type="Pfam" id="PF07494">
    <property type="entry name" value="Reg_prop"/>
    <property type="match status" value="7"/>
</dbReference>
<dbReference type="SMART" id="SM00388">
    <property type="entry name" value="HisKA"/>
    <property type="match status" value="1"/>
</dbReference>
<sequence length="1360" mass="154690">MRSIKRSFGLPLLSFLILWQLNSYAQKDISFSNLTLENGLSQNSVMAITQDQQQFIWFGTKHGLNRYDGYQFKVYKNNPNDPRSISSDDITSVLTDKEGVLWVGTVRGLNRYDSKNDDFRRITADPKLKHGISSNSIEHIYQDLKGNIWISTLRGVSLLSDRKKNEFRTFLFKGSSASQAINSIYATLRDRNDHVWFATSDGLVCMNLKNEQYKVYRHDQTKKGSLSSNYITSLAFDAQQNIWIGTDNGLNLFNKTDSSFSVYRHSDNLNSLVHNDIREIMPDRKGMLWIGTQEGLSIFDPERKKFINYQHDPELKESLTHNSVHSIFQDRNHSIWIGTFYGGVNIVHPFATQFHTYKNSKLRPSISSNIVSSIVEDDQQNLWIGTEGGGLNYYNRRNNTYTNYKISLNNKHGLTSNLIKTICKDRNGNLLIGTHHGGLNIFNPRDKSFRSVVNVKDTNRTVSTAEIIAICEDSNRDIWIGSYSGLTLLKMKTGDPAAYTIKSPLEKLLPDKHIQVLFEDRDKNLWIGTQRGLNVYNLNSKQLRTFLKDKNDRNQLQSDYINCIVQTATGKLCIGTYFGGLSIYDPGTKKFKTYTEKEGLSNNNVLGVIEDEARNLWISTDNGLSKLDPETGKFQTYTKSDGLAGNDFNVRSYFKDSKGALFFGGYNGLTSFYARQIEINRQHSPIVFTGLKLFNLPVAVNGPDQLLKEDLSSSKSITFAHDQNHFTLGFALLNYIKSDKNRYAYLLKDYDKDWNYTSDPSATYSNLPSGDYTFLVKGINNDGISGTRPAVIEIRIKPALWASWWAYCGYILILAVILFLIVRYIVIRALLKRSVDLQQMKLSFFTNISHEIRTPLTLILGPLENLLRNTQDNMEIHRQVIPIKNNADRLMRLITELMDFRKAEAGHLKLTVSRENIVSFTREIFLAFHHIAINRNIGYTFECTQESILLYFDKGQLEKVLFNLLSNAFKFTDDQGQITLSVQERDNVVEIKVRDNGKGIPYESQNKLFSDFFQVDEQGSSHIGSGIGLALSKSIVVSHHGKIGIESHPAIGEKAGDTCFTVMLQKGKTHFKPAELMENIGYDLHVSPLLNENQPSVKEIKPIAGHETILVVEDNPEIRQLISGLLNQSYQVIESEDGWKGWETAIELLPDLIICDIMMPIMDGLELCRKLKEDERTSHIPVVLLTARSTHIHQVTGLETGADAYITKPFSTELLELNIRNLLNSRAAMRQKYGQQVTLQPQNVIIGSMDQAFMSKVLKYIEDNMADQSFAVPDLATEIGMSQPVLYKKIRAITDLSVNDFIKSIRLKKAAQLLEQRVYTISEISYLVGFNDPKYFSREFRKQYGETPRGFINKLGENKA</sequence>
<dbReference type="InterPro" id="IPR009057">
    <property type="entry name" value="Homeodomain-like_sf"/>
</dbReference>
<dbReference type="InterPro" id="IPR001789">
    <property type="entry name" value="Sig_transdc_resp-reg_receiver"/>
</dbReference>
<evidence type="ECO:0000256" key="6">
    <source>
        <dbReference type="ARBA" id="ARBA00022777"/>
    </source>
</evidence>
<dbReference type="Pfam" id="PF00512">
    <property type="entry name" value="HisKA"/>
    <property type="match status" value="1"/>
</dbReference>
<feature type="domain" description="HTH araC/xylS-type" evidence="14">
    <location>
        <begin position="1255"/>
        <end position="1354"/>
    </location>
</feature>
<feature type="transmembrane region" description="Helical" evidence="13">
    <location>
        <begin position="804"/>
        <end position="831"/>
    </location>
</feature>
<dbReference type="CDD" id="cd00075">
    <property type="entry name" value="HATPase"/>
    <property type="match status" value="1"/>
</dbReference>
<dbReference type="Pfam" id="PF12833">
    <property type="entry name" value="HTH_18"/>
    <property type="match status" value="1"/>
</dbReference>
<dbReference type="InterPro" id="IPR036097">
    <property type="entry name" value="HisK_dim/P_sf"/>
</dbReference>
<dbReference type="Gene3D" id="3.40.50.2300">
    <property type="match status" value="1"/>
</dbReference>
<dbReference type="Gene3D" id="1.10.10.60">
    <property type="entry name" value="Homeodomain-like"/>
    <property type="match status" value="1"/>
</dbReference>
<evidence type="ECO:0000256" key="12">
    <source>
        <dbReference type="PROSITE-ProRule" id="PRU00169"/>
    </source>
</evidence>
<dbReference type="Gene3D" id="1.10.287.130">
    <property type="match status" value="1"/>
</dbReference>
<keyword evidence="7" id="KW-0067">ATP-binding</keyword>
<evidence type="ECO:0000256" key="4">
    <source>
        <dbReference type="ARBA" id="ARBA00022679"/>
    </source>
</evidence>
<name>A0A1M5HKI8_9SPHI</name>
<evidence type="ECO:0000256" key="5">
    <source>
        <dbReference type="ARBA" id="ARBA00022741"/>
    </source>
</evidence>
<keyword evidence="3 12" id="KW-0597">Phosphoprotein</keyword>
<dbReference type="STRING" id="288992.SAMN04488522_104699"/>
<keyword evidence="13" id="KW-0472">Membrane</keyword>
<comment type="catalytic activity">
    <reaction evidence="1">
        <text>ATP + protein L-histidine = ADP + protein N-phospho-L-histidine.</text>
        <dbReference type="EC" id="2.7.13.3"/>
    </reaction>
</comment>
<dbReference type="Gene3D" id="2.130.10.10">
    <property type="entry name" value="YVTN repeat-like/Quinoprotein amine dehydrogenase"/>
    <property type="match status" value="3"/>
</dbReference>
<dbReference type="CDD" id="cd00082">
    <property type="entry name" value="HisKA"/>
    <property type="match status" value="1"/>
</dbReference>
<evidence type="ECO:0000256" key="3">
    <source>
        <dbReference type="ARBA" id="ARBA00022553"/>
    </source>
</evidence>
<dbReference type="GO" id="GO:0005524">
    <property type="term" value="F:ATP binding"/>
    <property type="evidence" value="ECO:0007669"/>
    <property type="project" value="UniProtKB-KW"/>
</dbReference>
<dbReference type="InterPro" id="IPR003661">
    <property type="entry name" value="HisK_dim/P_dom"/>
</dbReference>
<gene>
    <name evidence="17" type="ORF">SAMN04488522_104699</name>
</gene>
<dbReference type="SUPFAM" id="SSF52172">
    <property type="entry name" value="CheY-like"/>
    <property type="match status" value="1"/>
</dbReference>
<keyword evidence="4" id="KW-0808">Transferase</keyword>
<organism evidence="17 18">
    <name type="scientific">Pedobacter caeni</name>
    <dbReference type="NCBI Taxonomy" id="288992"/>
    <lineage>
        <taxon>Bacteria</taxon>
        <taxon>Pseudomonadati</taxon>
        <taxon>Bacteroidota</taxon>
        <taxon>Sphingobacteriia</taxon>
        <taxon>Sphingobacteriales</taxon>
        <taxon>Sphingobacteriaceae</taxon>
        <taxon>Pedobacter</taxon>
    </lineage>
</organism>
<keyword evidence="13" id="KW-1133">Transmembrane helix</keyword>
<keyword evidence="11" id="KW-0804">Transcription</keyword>
<keyword evidence="5" id="KW-0547">Nucleotide-binding</keyword>
<dbReference type="GO" id="GO:0043565">
    <property type="term" value="F:sequence-specific DNA binding"/>
    <property type="evidence" value="ECO:0007669"/>
    <property type="project" value="InterPro"/>
</dbReference>
<keyword evidence="9" id="KW-0805">Transcription regulation</keyword>
<evidence type="ECO:0000256" key="13">
    <source>
        <dbReference type="SAM" id="Phobius"/>
    </source>
</evidence>
<protein>
    <recommendedName>
        <fullName evidence="2">histidine kinase</fullName>
        <ecNumber evidence="2">2.7.13.3</ecNumber>
    </recommendedName>
</protein>
<dbReference type="PROSITE" id="PS50110">
    <property type="entry name" value="RESPONSE_REGULATORY"/>
    <property type="match status" value="1"/>
</dbReference>